<dbReference type="VEuPathDB" id="FungiDB:DD237_004701"/>
<dbReference type="STRING" id="542832.A0A3M6VFC7"/>
<dbReference type="Pfam" id="PF06309">
    <property type="entry name" value="Torsin"/>
    <property type="match status" value="1"/>
</dbReference>
<dbReference type="GO" id="GO:0005737">
    <property type="term" value="C:cytoplasm"/>
    <property type="evidence" value="ECO:0007669"/>
    <property type="project" value="UniProtKB-ARBA"/>
</dbReference>
<dbReference type="GO" id="GO:0005524">
    <property type="term" value="F:ATP binding"/>
    <property type="evidence" value="ECO:0007669"/>
    <property type="project" value="InterPro"/>
</dbReference>
<dbReference type="PANTHER" id="PTHR10760">
    <property type="entry name" value="TORSIN"/>
    <property type="match status" value="1"/>
</dbReference>
<dbReference type="SUPFAM" id="SSF52540">
    <property type="entry name" value="P-loop containing nucleoside triphosphate hydrolases"/>
    <property type="match status" value="1"/>
</dbReference>
<dbReference type="Gene3D" id="3.40.50.300">
    <property type="entry name" value="P-loop containing nucleotide triphosphate hydrolases"/>
    <property type="match status" value="1"/>
</dbReference>
<evidence type="ECO:0000313" key="7">
    <source>
        <dbReference type="Proteomes" id="UP000286097"/>
    </source>
</evidence>
<accession>A0A3M6VFC7</accession>
<keyword evidence="6" id="KW-1185">Reference proteome</keyword>
<dbReference type="EMBL" id="QLLG01000279">
    <property type="protein sequence ID" value="RMX64903.1"/>
    <property type="molecule type" value="Genomic_DNA"/>
</dbReference>
<dbReference type="AlphaFoldDB" id="A0A3M6VFC7"/>
<feature type="chain" id="PRO_5033799765" description="AAA+ ATPase domain-containing protein" evidence="2">
    <location>
        <begin position="25"/>
        <end position="449"/>
    </location>
</feature>
<dbReference type="InterPro" id="IPR010448">
    <property type="entry name" value="Torsin"/>
</dbReference>
<dbReference type="EMBL" id="QKXF01000225">
    <property type="protein sequence ID" value="RQM13949.1"/>
    <property type="molecule type" value="Genomic_DNA"/>
</dbReference>
<dbReference type="PANTHER" id="PTHR10760:SF2">
    <property type="entry name" value="LD13476P-RELATED"/>
    <property type="match status" value="1"/>
</dbReference>
<sequence length="449" mass="51513">MPGPGRRALLLWLIVACLMSSVYSLDQKWKEYWEAVMYHTGLGYQCTFVKKPSQMVRQHLQENLKGQERAVEAVVSAIEAWEFSRTSAKDRAPLVLAFTGPTGTGKTEMSNLIAEALFKRKKKLQSSEKRVPSGLMIFRGEDFSDNFTNPITAYHTQIKARLAEHLHHCSGKAVVVIDEVQKVIPHTLDGRYPLLLLTCNLSVELTQNPRMRSIHGGSQRKLPIFLLRTRSNEQHRHRQHIGVREMEQVMIQYETRDEIPTVQLERVVKEALDEQWKRLDFGKMIDQVIPFLPFEHQHIVEIIALKLKQLDENYRNKYWHRLWIEENIADYMSRLDSVHYKVRSAVINGEVKSSKVFAKYGARDVETGPIQLLKSKLLRYLRPFNPNAEIRISQDPVTKEISIVSCGQENTKKVSSKAQSSLSGETVPGDDSTGFVQVGCVTKWSGRFE</sequence>
<dbReference type="Proteomes" id="UP000282087">
    <property type="component" value="Unassembled WGS sequence"/>
</dbReference>
<evidence type="ECO:0000256" key="1">
    <source>
        <dbReference type="ARBA" id="ARBA00006235"/>
    </source>
</evidence>
<dbReference type="Proteomes" id="UP000286097">
    <property type="component" value="Unassembled WGS sequence"/>
</dbReference>
<keyword evidence="2" id="KW-0732">Signal</keyword>
<dbReference type="PRINTS" id="PR00300">
    <property type="entry name" value="CLPPROTEASEA"/>
</dbReference>
<comment type="caution">
    <text evidence="4">The sequence shown here is derived from an EMBL/GenBank/DDBJ whole genome shotgun (WGS) entry which is preliminary data.</text>
</comment>
<evidence type="ECO:0000256" key="2">
    <source>
        <dbReference type="SAM" id="SignalP"/>
    </source>
</evidence>
<name>A0A3M6VFC7_9STRA</name>
<evidence type="ECO:0000259" key="3">
    <source>
        <dbReference type="SMART" id="SM00382"/>
    </source>
</evidence>
<dbReference type="InterPro" id="IPR001270">
    <property type="entry name" value="ClpA/B"/>
</dbReference>
<dbReference type="InterPro" id="IPR003593">
    <property type="entry name" value="AAA+_ATPase"/>
</dbReference>
<proteinExistence type="inferred from homology"/>
<feature type="signal peptide" evidence="2">
    <location>
        <begin position="1"/>
        <end position="24"/>
    </location>
</feature>
<evidence type="ECO:0000313" key="5">
    <source>
        <dbReference type="EMBL" id="RQM13949.1"/>
    </source>
</evidence>
<feature type="domain" description="AAA+ ATPase" evidence="3">
    <location>
        <begin position="92"/>
        <end position="228"/>
    </location>
</feature>
<protein>
    <recommendedName>
        <fullName evidence="3">AAA+ ATPase domain-containing protein</fullName>
    </recommendedName>
</protein>
<dbReference type="SMART" id="SM00382">
    <property type="entry name" value="AAA"/>
    <property type="match status" value="1"/>
</dbReference>
<reference evidence="6 7" key="1">
    <citation type="submission" date="2018-06" db="EMBL/GenBank/DDBJ databases">
        <title>Comparative genomics of downy mildews reveals potential adaptations to biotrophy.</title>
        <authorList>
            <person name="Fletcher K."/>
            <person name="Klosterman S.J."/>
            <person name="Derevnina L."/>
            <person name="Martin F."/>
            <person name="Koike S."/>
            <person name="Reyes Chin-Wo S."/>
            <person name="Mou B."/>
            <person name="Michelmore R."/>
        </authorList>
    </citation>
    <scope>NUCLEOTIDE SEQUENCE [LARGE SCALE GENOMIC DNA]</scope>
    <source>
        <strain evidence="5 7">R13</strain>
        <strain evidence="4 6">R14</strain>
    </source>
</reference>
<gene>
    <name evidence="5" type="ORF">DD237_004701</name>
    <name evidence="4" type="ORF">DD238_004237</name>
</gene>
<dbReference type="GO" id="GO:0016887">
    <property type="term" value="F:ATP hydrolysis activity"/>
    <property type="evidence" value="ECO:0007669"/>
    <property type="project" value="InterPro"/>
</dbReference>
<comment type="similarity">
    <text evidence="1">Belongs to the ClpA/ClpB family. Torsin subfamily.</text>
</comment>
<dbReference type="InterPro" id="IPR027417">
    <property type="entry name" value="P-loop_NTPase"/>
</dbReference>
<organism evidence="4 6">
    <name type="scientific">Peronospora effusa</name>
    <dbReference type="NCBI Taxonomy" id="542832"/>
    <lineage>
        <taxon>Eukaryota</taxon>
        <taxon>Sar</taxon>
        <taxon>Stramenopiles</taxon>
        <taxon>Oomycota</taxon>
        <taxon>Peronosporomycetes</taxon>
        <taxon>Peronosporales</taxon>
        <taxon>Peronosporaceae</taxon>
        <taxon>Peronospora</taxon>
    </lineage>
</organism>
<evidence type="ECO:0000313" key="4">
    <source>
        <dbReference type="EMBL" id="RMX64903.1"/>
    </source>
</evidence>
<evidence type="ECO:0000313" key="6">
    <source>
        <dbReference type="Proteomes" id="UP000282087"/>
    </source>
</evidence>